<dbReference type="PROSITE" id="PS50943">
    <property type="entry name" value="HTH_CROC1"/>
    <property type="match status" value="1"/>
</dbReference>
<feature type="domain" description="HTH cro/C1-type" evidence="2">
    <location>
        <begin position="20"/>
        <end position="73"/>
    </location>
</feature>
<dbReference type="InterPro" id="IPR001387">
    <property type="entry name" value="Cro/C1-type_HTH"/>
</dbReference>
<dbReference type="PANTHER" id="PTHR36924:SF1">
    <property type="entry name" value="ANTITOXIN HIGA-1"/>
    <property type="match status" value="1"/>
</dbReference>
<evidence type="ECO:0000256" key="1">
    <source>
        <dbReference type="ARBA" id="ARBA00023125"/>
    </source>
</evidence>
<gene>
    <name evidence="3" type="primary">higA</name>
    <name evidence="3" type="ORF">CWE13_07445</name>
</gene>
<protein>
    <submittedName>
        <fullName evidence="3">Addiction module antidote protein, HigA family</fullName>
    </submittedName>
</protein>
<keyword evidence="1" id="KW-0238">DNA-binding</keyword>
<name>A0A432WVM0_9GAMM</name>
<organism evidence="3 4">
    <name type="scientific">Aliidiomarina shirensis</name>
    <dbReference type="NCBI Taxonomy" id="1048642"/>
    <lineage>
        <taxon>Bacteria</taxon>
        <taxon>Pseudomonadati</taxon>
        <taxon>Pseudomonadota</taxon>
        <taxon>Gammaproteobacteria</taxon>
        <taxon>Alteromonadales</taxon>
        <taxon>Idiomarinaceae</taxon>
        <taxon>Aliidiomarina</taxon>
    </lineage>
</organism>
<evidence type="ECO:0000313" key="4">
    <source>
        <dbReference type="Proteomes" id="UP000286934"/>
    </source>
</evidence>
<evidence type="ECO:0000259" key="2">
    <source>
        <dbReference type="PROSITE" id="PS50943"/>
    </source>
</evidence>
<accession>A0A432WVM0</accession>
<dbReference type="NCBIfam" id="TIGR02607">
    <property type="entry name" value="antidote_HigA"/>
    <property type="match status" value="1"/>
</dbReference>
<evidence type="ECO:0000313" key="3">
    <source>
        <dbReference type="EMBL" id="RUO37820.1"/>
    </source>
</evidence>
<dbReference type="InterPro" id="IPR013430">
    <property type="entry name" value="Toxin_antidote_HigA"/>
</dbReference>
<proteinExistence type="predicted"/>
<dbReference type="InterPro" id="IPR010982">
    <property type="entry name" value="Lambda_DNA-bd_dom_sf"/>
</dbReference>
<dbReference type="PANTHER" id="PTHR36924">
    <property type="entry name" value="ANTITOXIN HIGA-1"/>
    <property type="match status" value="1"/>
</dbReference>
<dbReference type="Gene3D" id="1.10.260.40">
    <property type="entry name" value="lambda repressor-like DNA-binding domains"/>
    <property type="match status" value="1"/>
</dbReference>
<sequence length="95" mass="11203">MEERLVSKLVMAHPGELFRRRYLERHNISVQDAATKLNIHRENLMHFLNGNAPVSKELASKLETLTHVSANFWISWQNDYDRQQTEKTRQQNVDA</sequence>
<dbReference type="GO" id="GO:0003677">
    <property type="term" value="F:DNA binding"/>
    <property type="evidence" value="ECO:0007669"/>
    <property type="project" value="UniProtKB-KW"/>
</dbReference>
<dbReference type="EMBL" id="PIPP01000002">
    <property type="protein sequence ID" value="RUO37820.1"/>
    <property type="molecule type" value="Genomic_DNA"/>
</dbReference>
<reference evidence="4" key="1">
    <citation type="journal article" date="2018" name="Front. Microbiol.">
        <title>Genome-Based Analysis Reveals the Taxonomy and Diversity of the Family Idiomarinaceae.</title>
        <authorList>
            <person name="Liu Y."/>
            <person name="Lai Q."/>
            <person name="Shao Z."/>
        </authorList>
    </citation>
    <scope>NUCLEOTIDE SEQUENCE [LARGE SCALE GENOMIC DNA]</scope>
    <source>
        <strain evidence="4">AIS</strain>
    </source>
</reference>
<dbReference type="SUPFAM" id="SSF47413">
    <property type="entry name" value="lambda repressor-like DNA-binding domains"/>
    <property type="match status" value="1"/>
</dbReference>
<dbReference type="Proteomes" id="UP000286934">
    <property type="component" value="Unassembled WGS sequence"/>
</dbReference>
<comment type="caution">
    <text evidence="3">The sequence shown here is derived from an EMBL/GenBank/DDBJ whole genome shotgun (WGS) entry which is preliminary data.</text>
</comment>
<dbReference type="OrthoDB" id="9793869at2"/>
<keyword evidence="4" id="KW-1185">Reference proteome</keyword>
<dbReference type="AlphaFoldDB" id="A0A432WVM0"/>